<dbReference type="EMBL" id="RWIS01000002">
    <property type="protein sequence ID" value="RSK36039.1"/>
    <property type="molecule type" value="Genomic_DNA"/>
</dbReference>
<protein>
    <submittedName>
        <fullName evidence="5">Acyltransferase</fullName>
    </submittedName>
</protein>
<dbReference type="GO" id="GO:0008374">
    <property type="term" value="F:O-acyltransferase activity"/>
    <property type="evidence" value="ECO:0007669"/>
    <property type="project" value="TreeGrafter"/>
</dbReference>
<dbReference type="InterPro" id="IPR018357">
    <property type="entry name" value="Hexapep_transf_CS"/>
</dbReference>
<dbReference type="Gene3D" id="2.160.10.10">
    <property type="entry name" value="Hexapeptide repeat proteins"/>
    <property type="match status" value="1"/>
</dbReference>
<evidence type="ECO:0000256" key="3">
    <source>
        <dbReference type="ARBA" id="ARBA00022737"/>
    </source>
</evidence>
<organism evidence="5 6">
    <name type="scientific">Hymenobacter metallilatus</name>
    <dbReference type="NCBI Taxonomy" id="2493666"/>
    <lineage>
        <taxon>Bacteria</taxon>
        <taxon>Pseudomonadati</taxon>
        <taxon>Bacteroidota</taxon>
        <taxon>Cytophagia</taxon>
        <taxon>Cytophagales</taxon>
        <taxon>Hymenobacteraceae</taxon>
        <taxon>Hymenobacter</taxon>
    </lineage>
</organism>
<dbReference type="PANTHER" id="PTHR23416:SF23">
    <property type="entry name" value="ACETYLTRANSFERASE C18B11.09C-RELATED"/>
    <property type="match status" value="1"/>
</dbReference>
<keyword evidence="4 5" id="KW-0012">Acyltransferase</keyword>
<comment type="caution">
    <text evidence="5">The sequence shown here is derived from an EMBL/GenBank/DDBJ whole genome shotgun (WGS) entry which is preliminary data.</text>
</comment>
<accession>A0A3R9NIH9</accession>
<comment type="similarity">
    <text evidence="1">Belongs to the transferase hexapeptide repeat family.</text>
</comment>
<evidence type="ECO:0000313" key="5">
    <source>
        <dbReference type="EMBL" id="RSK36039.1"/>
    </source>
</evidence>
<keyword evidence="6" id="KW-1185">Reference proteome</keyword>
<dbReference type="InterPro" id="IPR001451">
    <property type="entry name" value="Hexapep"/>
</dbReference>
<name>A0A3R9NIH9_9BACT</name>
<dbReference type="OrthoDB" id="9814490at2"/>
<gene>
    <name evidence="5" type="ORF">EI290_03875</name>
</gene>
<proteinExistence type="inferred from homology"/>
<dbReference type="GO" id="GO:0005829">
    <property type="term" value="C:cytosol"/>
    <property type="evidence" value="ECO:0007669"/>
    <property type="project" value="TreeGrafter"/>
</dbReference>
<evidence type="ECO:0000256" key="4">
    <source>
        <dbReference type="ARBA" id="ARBA00023315"/>
    </source>
</evidence>
<sequence>MVFDMMMLKRIAKKILKISESSPQDVNKGFYTVGERTRFNPNANLFIRNKNIVRPFIKIGNDCVIESDFIFEIKEGIIEIGDRTFLGGGTKFICVDKITIGNDVMFSWGCTIIDSNSHSLIWEERKNDVIDWKKGLDENKIGIYKDWSVVKKSEIVVKDKAWIGFNTIIMKGITIGEGAIVASGSVVTKDVPDYAIVGGNPAKILKYTS</sequence>
<dbReference type="PROSITE" id="PS00101">
    <property type="entry name" value="HEXAPEP_TRANSFERASES"/>
    <property type="match status" value="1"/>
</dbReference>
<dbReference type="PANTHER" id="PTHR23416">
    <property type="entry name" value="SIALIC ACID SYNTHASE-RELATED"/>
    <property type="match status" value="1"/>
</dbReference>
<evidence type="ECO:0000256" key="2">
    <source>
        <dbReference type="ARBA" id="ARBA00022679"/>
    </source>
</evidence>
<reference evidence="5 6" key="1">
    <citation type="submission" date="2018-12" db="EMBL/GenBank/DDBJ databases">
        <authorList>
            <person name="Feng G."/>
            <person name="Zhu H."/>
        </authorList>
    </citation>
    <scope>NUCLEOTIDE SEQUENCE [LARGE SCALE GENOMIC DNA]</scope>
    <source>
        <strain evidence="5 6">9PBR-2</strain>
    </source>
</reference>
<dbReference type="SUPFAM" id="SSF51161">
    <property type="entry name" value="Trimeric LpxA-like enzymes"/>
    <property type="match status" value="1"/>
</dbReference>
<dbReference type="Pfam" id="PF00132">
    <property type="entry name" value="Hexapep"/>
    <property type="match status" value="1"/>
</dbReference>
<dbReference type="Proteomes" id="UP000280066">
    <property type="component" value="Unassembled WGS sequence"/>
</dbReference>
<keyword evidence="3" id="KW-0677">Repeat</keyword>
<dbReference type="CDD" id="cd04647">
    <property type="entry name" value="LbH_MAT_like"/>
    <property type="match status" value="1"/>
</dbReference>
<dbReference type="AlphaFoldDB" id="A0A3R9NIH9"/>
<dbReference type="InterPro" id="IPR051159">
    <property type="entry name" value="Hexapeptide_acetyltransf"/>
</dbReference>
<evidence type="ECO:0000313" key="6">
    <source>
        <dbReference type="Proteomes" id="UP000280066"/>
    </source>
</evidence>
<keyword evidence="2 5" id="KW-0808">Transferase</keyword>
<dbReference type="InterPro" id="IPR011004">
    <property type="entry name" value="Trimer_LpxA-like_sf"/>
</dbReference>
<evidence type="ECO:0000256" key="1">
    <source>
        <dbReference type="ARBA" id="ARBA00007274"/>
    </source>
</evidence>